<dbReference type="PROSITE" id="PS00211">
    <property type="entry name" value="ABC_TRANSPORTER_1"/>
    <property type="match status" value="1"/>
</dbReference>
<dbReference type="SMART" id="SM00382">
    <property type="entry name" value="AAA"/>
    <property type="match status" value="1"/>
</dbReference>
<proteinExistence type="inferred from homology"/>
<dbReference type="GO" id="GO:0005886">
    <property type="term" value="C:plasma membrane"/>
    <property type="evidence" value="ECO:0007669"/>
    <property type="project" value="UniProtKB-SubCell"/>
</dbReference>
<evidence type="ECO:0000256" key="6">
    <source>
        <dbReference type="ARBA" id="ARBA00022840"/>
    </source>
</evidence>
<dbReference type="PANTHER" id="PTHR43297:SF2">
    <property type="entry name" value="DIPEPTIDE TRANSPORT ATP-BINDING PROTEIN DPPD"/>
    <property type="match status" value="1"/>
</dbReference>
<dbReference type="SUPFAM" id="SSF52540">
    <property type="entry name" value="P-loop containing nucleoside triphosphate hydrolases"/>
    <property type="match status" value="1"/>
</dbReference>
<protein>
    <submittedName>
        <fullName evidence="9">ABC transporter ATP-binding protein</fullName>
    </submittedName>
</protein>
<accession>A0A8S8X8F3</accession>
<dbReference type="Proteomes" id="UP000681075">
    <property type="component" value="Unassembled WGS sequence"/>
</dbReference>
<dbReference type="PROSITE" id="PS50893">
    <property type="entry name" value="ABC_TRANSPORTER_2"/>
    <property type="match status" value="1"/>
</dbReference>
<name>A0A8S8X8F3_9PROT</name>
<reference evidence="9" key="1">
    <citation type="submission" date="2021-02" db="EMBL/GenBank/DDBJ databases">
        <title>Genome sequence of Rhodospirillales sp. strain TMPK1 isolated from soil.</title>
        <authorList>
            <person name="Nakai R."/>
            <person name="Kusada H."/>
            <person name="Tamaki H."/>
        </authorList>
    </citation>
    <scope>NUCLEOTIDE SEQUENCE</scope>
    <source>
        <strain evidence="9">TMPK1</strain>
    </source>
</reference>
<keyword evidence="7" id="KW-0472">Membrane</keyword>
<dbReference type="AlphaFoldDB" id="A0A8S8X8F3"/>
<evidence type="ECO:0000256" key="2">
    <source>
        <dbReference type="ARBA" id="ARBA00005417"/>
    </source>
</evidence>
<keyword evidence="3" id="KW-0813">Transport</keyword>
<evidence type="ECO:0000256" key="3">
    <source>
        <dbReference type="ARBA" id="ARBA00022448"/>
    </source>
</evidence>
<dbReference type="GO" id="GO:0005524">
    <property type="term" value="F:ATP binding"/>
    <property type="evidence" value="ECO:0007669"/>
    <property type="project" value="UniProtKB-KW"/>
</dbReference>
<evidence type="ECO:0000256" key="1">
    <source>
        <dbReference type="ARBA" id="ARBA00004417"/>
    </source>
</evidence>
<keyword evidence="6 9" id="KW-0067">ATP-binding</keyword>
<dbReference type="RefSeq" id="WP_420243257.1">
    <property type="nucleotide sequence ID" value="NZ_BOPV01000001.1"/>
</dbReference>
<evidence type="ECO:0000256" key="5">
    <source>
        <dbReference type="ARBA" id="ARBA00022741"/>
    </source>
</evidence>
<dbReference type="InterPro" id="IPR003439">
    <property type="entry name" value="ABC_transporter-like_ATP-bd"/>
</dbReference>
<dbReference type="FunFam" id="3.40.50.300:FF:000016">
    <property type="entry name" value="Oligopeptide ABC transporter ATP-binding component"/>
    <property type="match status" value="1"/>
</dbReference>
<dbReference type="PANTHER" id="PTHR43297">
    <property type="entry name" value="OLIGOPEPTIDE TRANSPORT ATP-BINDING PROTEIN APPD"/>
    <property type="match status" value="1"/>
</dbReference>
<dbReference type="InterPro" id="IPR013563">
    <property type="entry name" value="Oligopep_ABC_C"/>
</dbReference>
<dbReference type="InterPro" id="IPR050388">
    <property type="entry name" value="ABC_Ni/Peptide_Import"/>
</dbReference>
<evidence type="ECO:0000313" key="9">
    <source>
        <dbReference type="EMBL" id="GIL40148.1"/>
    </source>
</evidence>
<sequence>MTLLQVRNLSVDYATEDGVVHAARDISFDIAPGEVLGLAGESGSGKSTVAFAIARLHRPPAFISDGSVTLDGTDVLQLDGEALRAWRWREVAVVLQSAMNALNPLLRVADQFRDMFQAHGIHDRKEIRARSADLLNMVGIDPARLDDYPHRFSGGMRQRIVIAMALALSPKLLIMDEPTTALDVVVQRELLEEVADLRSKLGFAVLFITHDLALMSQFCDRIGIMLRGELVELGTPTQMVAAPRHPYTRALWNAIPPLHPPSYPLEGPLRPQGGQVQRQ</sequence>
<keyword evidence="5" id="KW-0547">Nucleotide-binding</keyword>
<dbReference type="GO" id="GO:0016887">
    <property type="term" value="F:ATP hydrolysis activity"/>
    <property type="evidence" value="ECO:0007669"/>
    <property type="project" value="InterPro"/>
</dbReference>
<dbReference type="EMBL" id="BOPV01000001">
    <property type="protein sequence ID" value="GIL40148.1"/>
    <property type="molecule type" value="Genomic_DNA"/>
</dbReference>
<dbReference type="InterPro" id="IPR027417">
    <property type="entry name" value="P-loop_NTPase"/>
</dbReference>
<comment type="subcellular location">
    <subcellularLocation>
        <location evidence="1">Cell inner membrane</location>
        <topology evidence="1">Peripheral membrane protein</topology>
    </subcellularLocation>
</comment>
<comment type="caution">
    <text evidence="9">The sequence shown here is derived from an EMBL/GenBank/DDBJ whole genome shotgun (WGS) entry which is preliminary data.</text>
</comment>
<keyword evidence="4" id="KW-1003">Cell membrane</keyword>
<dbReference type="InterPro" id="IPR003593">
    <property type="entry name" value="AAA+_ATPase"/>
</dbReference>
<evidence type="ECO:0000259" key="8">
    <source>
        <dbReference type="PROSITE" id="PS50893"/>
    </source>
</evidence>
<organism evidence="9 10">
    <name type="scientific">Roseiterribacter gracilis</name>
    <dbReference type="NCBI Taxonomy" id="2812848"/>
    <lineage>
        <taxon>Bacteria</taxon>
        <taxon>Pseudomonadati</taxon>
        <taxon>Pseudomonadota</taxon>
        <taxon>Alphaproteobacteria</taxon>
        <taxon>Rhodospirillales</taxon>
        <taxon>Roseiterribacteraceae</taxon>
        <taxon>Roseiterribacter</taxon>
    </lineage>
</organism>
<keyword evidence="10" id="KW-1185">Reference proteome</keyword>
<evidence type="ECO:0000256" key="4">
    <source>
        <dbReference type="ARBA" id="ARBA00022475"/>
    </source>
</evidence>
<feature type="domain" description="ABC transporter" evidence="8">
    <location>
        <begin position="6"/>
        <end position="252"/>
    </location>
</feature>
<dbReference type="InterPro" id="IPR017871">
    <property type="entry name" value="ABC_transporter-like_CS"/>
</dbReference>
<dbReference type="Gene3D" id="3.40.50.300">
    <property type="entry name" value="P-loop containing nucleotide triphosphate hydrolases"/>
    <property type="match status" value="1"/>
</dbReference>
<gene>
    <name evidence="9" type="ORF">TMPK1_23850</name>
</gene>
<dbReference type="Pfam" id="PF00005">
    <property type="entry name" value="ABC_tran"/>
    <property type="match status" value="1"/>
</dbReference>
<comment type="similarity">
    <text evidence="2">Belongs to the ABC transporter superfamily.</text>
</comment>
<dbReference type="CDD" id="cd03257">
    <property type="entry name" value="ABC_NikE_OppD_transporters"/>
    <property type="match status" value="1"/>
</dbReference>
<dbReference type="GO" id="GO:0015833">
    <property type="term" value="P:peptide transport"/>
    <property type="evidence" value="ECO:0007669"/>
    <property type="project" value="InterPro"/>
</dbReference>
<dbReference type="Pfam" id="PF08352">
    <property type="entry name" value="oligo_HPY"/>
    <property type="match status" value="1"/>
</dbReference>
<dbReference type="GO" id="GO:0055085">
    <property type="term" value="P:transmembrane transport"/>
    <property type="evidence" value="ECO:0007669"/>
    <property type="project" value="UniProtKB-ARBA"/>
</dbReference>
<evidence type="ECO:0000256" key="7">
    <source>
        <dbReference type="ARBA" id="ARBA00023136"/>
    </source>
</evidence>
<evidence type="ECO:0000313" key="10">
    <source>
        <dbReference type="Proteomes" id="UP000681075"/>
    </source>
</evidence>